<evidence type="ECO:0000313" key="1">
    <source>
        <dbReference type="EMBL" id="GAH24542.1"/>
    </source>
</evidence>
<comment type="caution">
    <text evidence="1">The sequence shown here is derived from an EMBL/GenBank/DDBJ whole genome shotgun (WGS) entry which is preliminary data.</text>
</comment>
<organism evidence="1">
    <name type="scientific">marine sediment metagenome</name>
    <dbReference type="NCBI Taxonomy" id="412755"/>
    <lineage>
        <taxon>unclassified sequences</taxon>
        <taxon>metagenomes</taxon>
        <taxon>ecological metagenomes</taxon>
    </lineage>
</organism>
<gene>
    <name evidence="1" type="ORF">S03H2_02301</name>
</gene>
<proteinExistence type="predicted"/>
<dbReference type="EMBL" id="BARU01000754">
    <property type="protein sequence ID" value="GAH24542.1"/>
    <property type="molecule type" value="Genomic_DNA"/>
</dbReference>
<reference evidence="1" key="1">
    <citation type="journal article" date="2014" name="Front. Microbiol.">
        <title>High frequency of phylogenetically diverse reductive dehalogenase-homologous genes in deep subseafloor sedimentary metagenomes.</title>
        <authorList>
            <person name="Kawai M."/>
            <person name="Futagami T."/>
            <person name="Toyoda A."/>
            <person name="Takaki Y."/>
            <person name="Nishi S."/>
            <person name="Hori S."/>
            <person name="Arai W."/>
            <person name="Tsubouchi T."/>
            <person name="Morono Y."/>
            <person name="Uchiyama I."/>
            <person name="Ito T."/>
            <person name="Fujiyama A."/>
            <person name="Inagaki F."/>
            <person name="Takami H."/>
        </authorList>
    </citation>
    <scope>NUCLEOTIDE SEQUENCE</scope>
    <source>
        <strain evidence="1">Expedition CK06-06</strain>
    </source>
</reference>
<protein>
    <submittedName>
        <fullName evidence="1">Uncharacterized protein</fullName>
    </submittedName>
</protein>
<name>X1DWD5_9ZZZZ</name>
<sequence>MEYLKYFNVTGVINTTTFDSGLSSSAEAKKRLKSIIINVTKHTGQKIQGWLEREKVCELPDYCIDTQELTAADKHPKTMNKLNEIPVGVDMPIGSTFKIAVECGATKIDLFGAYRYEIIA</sequence>
<dbReference type="AlphaFoldDB" id="X1DWD5"/>
<accession>X1DWD5</accession>